<organism evidence="13 14">
    <name type="scientific">Nocardia arthritidis</name>
    <dbReference type="NCBI Taxonomy" id="228602"/>
    <lineage>
        <taxon>Bacteria</taxon>
        <taxon>Bacillati</taxon>
        <taxon>Actinomycetota</taxon>
        <taxon>Actinomycetes</taxon>
        <taxon>Mycobacteriales</taxon>
        <taxon>Nocardiaceae</taxon>
        <taxon>Nocardia</taxon>
    </lineage>
</organism>
<comment type="catalytic activity">
    <reaction evidence="10">
        <text>2 reduced [2Fe-2S]-[ferredoxin] + NADP(+) + H(+) = 2 oxidized [2Fe-2S]-[ferredoxin] + NADPH</text>
        <dbReference type="Rhea" id="RHEA:20125"/>
        <dbReference type="Rhea" id="RHEA-COMP:10000"/>
        <dbReference type="Rhea" id="RHEA-COMP:10001"/>
        <dbReference type="ChEBI" id="CHEBI:15378"/>
        <dbReference type="ChEBI" id="CHEBI:33737"/>
        <dbReference type="ChEBI" id="CHEBI:33738"/>
        <dbReference type="ChEBI" id="CHEBI:57783"/>
        <dbReference type="ChEBI" id="CHEBI:58349"/>
        <dbReference type="EC" id="1.18.1.2"/>
    </reaction>
</comment>
<sequence length="574" mass="62956">MRDPRVAQPTYLFEDLHNMAYVITQRCCNDASCVPECPVDCIRPTPDQPEFATTEMLYIDPDTCIDCGACVDACPVEAIYAEDDLTASLARYREVNAEYFQRHPLESNFDPIVTPARPPKELGTLRVAIVGAGPAACYAADELLRRSDVEVELFDRLPTPWGLVRAGVAPDHAETKLVAGMFESAFRRETLQYYLNVEVGKHISHEELLAHHHAVIYAVGAATDRHLGIPGEELPGSHSATEFVAWYNGHPDYADRQFDLSGERAVIVGNGNVALDVARVLTMDPAELARTDIADYALDALRASNIREVVVLGRRGPLQAAYSSPEFMALAHLRGVDVMIDDAELGLDPESQGLLDDPDIEPSLRLKYTLAKEYAAAPRDPAHRRIVFRYLASPTALLGSDKVDAIEFAHNELVSENGQLAARPTDRTERIDTSLVLRSIGYRGEPVAGLPFDERRGTVPNEHGRVVGPEGTPLPGVYVTGWIKRGPRGVIGSNRLDSEETVEHLIADFTAGKLAVPQADRAALRTLLGQRQPDLVDRDGWRAIDLAEKSAGKSAGRPRVKLTTREDLLKAARG</sequence>
<evidence type="ECO:0000259" key="12">
    <source>
        <dbReference type="PROSITE" id="PS51379"/>
    </source>
</evidence>
<evidence type="ECO:0000256" key="6">
    <source>
        <dbReference type="ARBA" id="ARBA00022857"/>
    </source>
</evidence>
<evidence type="ECO:0000256" key="1">
    <source>
        <dbReference type="ARBA" id="ARBA00001974"/>
    </source>
</evidence>
<dbReference type="InterPro" id="IPR023753">
    <property type="entry name" value="FAD/NAD-binding_dom"/>
</dbReference>
<evidence type="ECO:0000256" key="5">
    <source>
        <dbReference type="ARBA" id="ARBA00022827"/>
    </source>
</evidence>
<evidence type="ECO:0000313" key="13">
    <source>
        <dbReference type="EMBL" id="QIS15976.1"/>
    </source>
</evidence>
<comment type="cofactor">
    <cofactor evidence="1">
        <name>FAD</name>
        <dbReference type="ChEBI" id="CHEBI:57692"/>
    </cofactor>
</comment>
<feature type="domain" description="4Fe-4S ferredoxin-type" evidence="12">
    <location>
        <begin position="55"/>
        <end position="84"/>
    </location>
</feature>
<keyword evidence="8" id="KW-0408">Iron</keyword>
<keyword evidence="3" id="KW-0285">Flavoprotein</keyword>
<keyword evidence="7" id="KW-0560">Oxidoreductase</keyword>
<name>A0A6G9YSJ4_9NOCA</name>
<feature type="compositionally biased region" description="Basic and acidic residues" evidence="11">
    <location>
        <begin position="452"/>
        <end position="465"/>
    </location>
</feature>
<dbReference type="InterPro" id="IPR055275">
    <property type="entry name" value="Ferredox_Rdtase"/>
</dbReference>
<feature type="domain" description="4Fe-4S ferredoxin-type" evidence="12">
    <location>
        <begin position="18"/>
        <end position="47"/>
    </location>
</feature>
<feature type="region of interest" description="Disordered" evidence="11">
    <location>
        <begin position="451"/>
        <end position="471"/>
    </location>
</feature>
<dbReference type="GO" id="GO:0004324">
    <property type="term" value="F:ferredoxin-NADP+ reductase activity"/>
    <property type="evidence" value="ECO:0007669"/>
    <property type="project" value="UniProtKB-EC"/>
</dbReference>
<evidence type="ECO:0000256" key="7">
    <source>
        <dbReference type="ARBA" id="ARBA00023002"/>
    </source>
</evidence>
<dbReference type="EMBL" id="CP046172">
    <property type="protein sequence ID" value="QIS15976.1"/>
    <property type="molecule type" value="Genomic_DNA"/>
</dbReference>
<dbReference type="KEGG" id="nah:F5544_40805"/>
<keyword evidence="4" id="KW-0479">Metal-binding</keyword>
<dbReference type="Gene3D" id="3.50.50.60">
    <property type="entry name" value="FAD/NAD(P)-binding domain"/>
    <property type="match status" value="1"/>
</dbReference>
<dbReference type="SUPFAM" id="SSF51971">
    <property type="entry name" value="Nucleotide-binding domain"/>
    <property type="match status" value="1"/>
</dbReference>
<evidence type="ECO:0000256" key="2">
    <source>
        <dbReference type="ARBA" id="ARBA00013223"/>
    </source>
</evidence>
<dbReference type="PRINTS" id="PR00419">
    <property type="entry name" value="ADXRDTASE"/>
</dbReference>
<evidence type="ECO:0000256" key="4">
    <source>
        <dbReference type="ARBA" id="ARBA00022723"/>
    </source>
</evidence>
<dbReference type="Gene3D" id="3.40.50.720">
    <property type="entry name" value="NAD(P)-binding Rossmann-like Domain"/>
    <property type="match status" value="1"/>
</dbReference>
<dbReference type="InterPro" id="IPR036188">
    <property type="entry name" value="FAD/NAD-bd_sf"/>
</dbReference>
<dbReference type="PANTHER" id="PTHR48467:SF1">
    <property type="entry name" value="GLUTAMATE SYNTHASE 1 [NADH], CHLOROPLASTIC-LIKE"/>
    <property type="match status" value="1"/>
</dbReference>
<evidence type="ECO:0000313" key="14">
    <source>
        <dbReference type="Proteomes" id="UP000503540"/>
    </source>
</evidence>
<dbReference type="EC" id="1.18.1.2" evidence="2"/>
<proteinExistence type="predicted"/>
<dbReference type="Gene3D" id="3.30.70.20">
    <property type="match status" value="1"/>
</dbReference>
<accession>A0A6G9YSJ4</accession>
<dbReference type="InterPro" id="IPR017896">
    <property type="entry name" value="4Fe4S_Fe-S-bd"/>
</dbReference>
<dbReference type="GO" id="GO:0046872">
    <property type="term" value="F:metal ion binding"/>
    <property type="evidence" value="ECO:0007669"/>
    <property type="project" value="UniProtKB-KW"/>
</dbReference>
<gene>
    <name evidence="13" type="ORF">F5544_40805</name>
</gene>
<evidence type="ECO:0000256" key="11">
    <source>
        <dbReference type="SAM" id="MobiDB-lite"/>
    </source>
</evidence>
<evidence type="ECO:0000256" key="10">
    <source>
        <dbReference type="ARBA" id="ARBA00047776"/>
    </source>
</evidence>
<dbReference type="PROSITE" id="PS51379">
    <property type="entry name" value="4FE4S_FER_2"/>
    <property type="match status" value="2"/>
</dbReference>
<dbReference type="GO" id="GO:0051536">
    <property type="term" value="F:iron-sulfur cluster binding"/>
    <property type="evidence" value="ECO:0007669"/>
    <property type="project" value="UniProtKB-KW"/>
</dbReference>
<keyword evidence="9" id="KW-0411">Iron-sulfur</keyword>
<keyword evidence="5" id="KW-0274">FAD</keyword>
<dbReference type="Pfam" id="PF00037">
    <property type="entry name" value="Fer4"/>
    <property type="match status" value="1"/>
</dbReference>
<dbReference type="Proteomes" id="UP000503540">
    <property type="component" value="Chromosome"/>
</dbReference>
<dbReference type="AlphaFoldDB" id="A0A6G9YSJ4"/>
<dbReference type="PROSITE" id="PS00198">
    <property type="entry name" value="4FE4S_FER_1"/>
    <property type="match status" value="1"/>
</dbReference>
<dbReference type="CDD" id="cd04410">
    <property type="entry name" value="DMSOR_beta-like"/>
    <property type="match status" value="1"/>
</dbReference>
<dbReference type="InterPro" id="IPR017900">
    <property type="entry name" value="4Fe4S_Fe_S_CS"/>
</dbReference>
<dbReference type="PANTHER" id="PTHR48467">
    <property type="entry name" value="GLUTAMATE SYNTHASE 1 [NADH], CHLOROPLASTIC-LIKE"/>
    <property type="match status" value="1"/>
</dbReference>
<reference evidence="13 14" key="1">
    <citation type="journal article" date="2019" name="ACS Chem. Biol.">
        <title>Identification and Mobilization of a Cryptic Antibiotic Biosynthesis Gene Locus from a Human-Pathogenic Nocardia Isolate.</title>
        <authorList>
            <person name="Herisse M."/>
            <person name="Ishida K."/>
            <person name="Porter J.L."/>
            <person name="Howden B."/>
            <person name="Hertweck C."/>
            <person name="Stinear T.P."/>
            <person name="Pidot S.J."/>
        </authorList>
    </citation>
    <scope>NUCLEOTIDE SEQUENCE [LARGE SCALE GENOMIC DNA]</scope>
    <source>
        <strain evidence="13 14">AUSMDU00012717</strain>
    </source>
</reference>
<evidence type="ECO:0000256" key="9">
    <source>
        <dbReference type="ARBA" id="ARBA00023014"/>
    </source>
</evidence>
<feature type="compositionally biased region" description="Basic and acidic residues" evidence="11">
    <location>
        <begin position="563"/>
        <end position="574"/>
    </location>
</feature>
<keyword evidence="14" id="KW-1185">Reference proteome</keyword>
<dbReference type="Pfam" id="PF07992">
    <property type="entry name" value="Pyr_redox_2"/>
    <property type="match status" value="1"/>
</dbReference>
<keyword evidence="6" id="KW-0521">NADP</keyword>
<feature type="region of interest" description="Disordered" evidence="11">
    <location>
        <begin position="549"/>
        <end position="574"/>
    </location>
</feature>
<dbReference type="SUPFAM" id="SSF54862">
    <property type="entry name" value="4Fe-4S ferredoxins"/>
    <property type="match status" value="1"/>
</dbReference>
<evidence type="ECO:0000256" key="3">
    <source>
        <dbReference type="ARBA" id="ARBA00022630"/>
    </source>
</evidence>
<protein>
    <recommendedName>
        <fullName evidence="2">ferredoxin--NADP(+) reductase</fullName>
        <ecNumber evidence="2">1.18.1.2</ecNumber>
    </recommendedName>
</protein>
<evidence type="ECO:0000256" key="8">
    <source>
        <dbReference type="ARBA" id="ARBA00023004"/>
    </source>
</evidence>